<dbReference type="InterPro" id="IPR004158">
    <property type="entry name" value="DUF247_pln"/>
</dbReference>
<gene>
    <name evidence="1" type="ORF">Nepgr_001479</name>
</gene>
<dbReference type="PANTHER" id="PTHR31170:SF25">
    <property type="entry name" value="BNAA09G04570D PROTEIN"/>
    <property type="match status" value="1"/>
</dbReference>
<dbReference type="AlphaFoldDB" id="A0AAD3P2R2"/>
<reference evidence="1" key="1">
    <citation type="submission" date="2023-05" db="EMBL/GenBank/DDBJ databases">
        <title>Nepenthes gracilis genome sequencing.</title>
        <authorList>
            <person name="Fukushima K."/>
        </authorList>
    </citation>
    <scope>NUCLEOTIDE SEQUENCE</scope>
    <source>
        <strain evidence="1">SING2019-196</strain>
    </source>
</reference>
<proteinExistence type="predicted"/>
<dbReference type="Pfam" id="PF03140">
    <property type="entry name" value="DUF247"/>
    <property type="match status" value="1"/>
</dbReference>
<dbReference type="PANTHER" id="PTHR31170">
    <property type="entry name" value="BNAC04G53230D PROTEIN"/>
    <property type="match status" value="1"/>
</dbReference>
<accession>A0AAD3P2R2</accession>
<dbReference type="EMBL" id="BSYO01000001">
    <property type="protein sequence ID" value="GMG99639.1"/>
    <property type="molecule type" value="Genomic_DNA"/>
</dbReference>
<evidence type="ECO:0000313" key="1">
    <source>
        <dbReference type="EMBL" id="GMG99639.1"/>
    </source>
</evidence>
<name>A0AAD3P2R2_NEPGR</name>
<dbReference type="Proteomes" id="UP001279734">
    <property type="component" value="Unassembled WGS sequence"/>
</dbReference>
<evidence type="ECO:0000313" key="2">
    <source>
        <dbReference type="Proteomes" id="UP001279734"/>
    </source>
</evidence>
<sequence length="188" mass="22565">MDDQNMRLAGYIQECIRCLPSLSTGYSIYQVPENLRSMNEAAYRPLVVSIGPFYCKDERLRPMEEYKLRYLSTFMNHLLNIERLKDYIEIIRGKEEEIRQHYLQKFELYSDEFTKMVMLDSVFIIELFRRLNDSTLREENDPLFYKPRMIDDVYAILQLLENQLPIFIIEFLYNSAFPVSPVNSTQRK</sequence>
<organism evidence="1 2">
    <name type="scientific">Nepenthes gracilis</name>
    <name type="common">Slender pitcher plant</name>
    <dbReference type="NCBI Taxonomy" id="150966"/>
    <lineage>
        <taxon>Eukaryota</taxon>
        <taxon>Viridiplantae</taxon>
        <taxon>Streptophyta</taxon>
        <taxon>Embryophyta</taxon>
        <taxon>Tracheophyta</taxon>
        <taxon>Spermatophyta</taxon>
        <taxon>Magnoliopsida</taxon>
        <taxon>eudicotyledons</taxon>
        <taxon>Gunneridae</taxon>
        <taxon>Pentapetalae</taxon>
        <taxon>Caryophyllales</taxon>
        <taxon>Nepenthaceae</taxon>
        <taxon>Nepenthes</taxon>
    </lineage>
</organism>
<comment type="caution">
    <text evidence="1">The sequence shown here is derived from an EMBL/GenBank/DDBJ whole genome shotgun (WGS) entry which is preliminary data.</text>
</comment>
<keyword evidence="2" id="KW-1185">Reference proteome</keyword>
<protein>
    <submittedName>
        <fullName evidence="1">Uncharacterized protein</fullName>
    </submittedName>
</protein>